<gene>
    <name evidence="1" type="ORF">GCM10007304_18090</name>
</gene>
<accession>A0A917D052</accession>
<dbReference type="Proteomes" id="UP000654257">
    <property type="component" value="Unassembled WGS sequence"/>
</dbReference>
<dbReference type="AlphaFoldDB" id="A0A917D052"/>
<comment type="caution">
    <text evidence="1">The sequence shown here is derived from an EMBL/GenBank/DDBJ whole genome shotgun (WGS) entry which is preliminary data.</text>
</comment>
<keyword evidence="2" id="KW-1185">Reference proteome</keyword>
<sequence>MTFYIVCGLIILAGVIGVIRAATDDTADKLAGLDPTAYEHFLLTQED</sequence>
<protein>
    <submittedName>
        <fullName evidence="1">Uncharacterized protein</fullName>
    </submittedName>
</protein>
<name>A0A917D052_9NOCA</name>
<dbReference type="RefSeq" id="WP_188544475.1">
    <property type="nucleotide sequence ID" value="NZ_BMCU01000002.1"/>
</dbReference>
<organism evidence="1 2">
    <name type="scientific">Rhodococcoides trifolii</name>
    <dbReference type="NCBI Taxonomy" id="908250"/>
    <lineage>
        <taxon>Bacteria</taxon>
        <taxon>Bacillati</taxon>
        <taxon>Actinomycetota</taxon>
        <taxon>Actinomycetes</taxon>
        <taxon>Mycobacteriales</taxon>
        <taxon>Nocardiaceae</taxon>
        <taxon>Rhodococcoides</taxon>
    </lineage>
</organism>
<evidence type="ECO:0000313" key="2">
    <source>
        <dbReference type="Proteomes" id="UP000654257"/>
    </source>
</evidence>
<reference evidence="1" key="2">
    <citation type="submission" date="2020-09" db="EMBL/GenBank/DDBJ databases">
        <authorList>
            <person name="Sun Q."/>
            <person name="Sedlacek I."/>
        </authorList>
    </citation>
    <scope>NUCLEOTIDE SEQUENCE</scope>
    <source>
        <strain evidence="1">CCM 7905</strain>
    </source>
</reference>
<proteinExistence type="predicted"/>
<dbReference type="EMBL" id="BMCU01000002">
    <property type="protein sequence ID" value="GGG04356.1"/>
    <property type="molecule type" value="Genomic_DNA"/>
</dbReference>
<reference evidence="1" key="1">
    <citation type="journal article" date="2014" name="Int. J. Syst. Evol. Microbiol.">
        <title>Complete genome sequence of Corynebacterium casei LMG S-19264T (=DSM 44701T), isolated from a smear-ripened cheese.</title>
        <authorList>
            <consortium name="US DOE Joint Genome Institute (JGI-PGF)"/>
            <person name="Walter F."/>
            <person name="Albersmeier A."/>
            <person name="Kalinowski J."/>
            <person name="Ruckert C."/>
        </authorList>
    </citation>
    <scope>NUCLEOTIDE SEQUENCE</scope>
    <source>
        <strain evidence="1">CCM 7905</strain>
    </source>
</reference>
<evidence type="ECO:0000313" key="1">
    <source>
        <dbReference type="EMBL" id="GGG04356.1"/>
    </source>
</evidence>